<reference evidence="1 2" key="1">
    <citation type="journal article" date="2018" name="Biotechnol. Biofuels">
        <title>Integrative visual omics of the white-rot fungus Polyporus brumalis exposes the biotechnological potential of its oxidative enzymes for delignifying raw plant biomass.</title>
        <authorList>
            <person name="Miyauchi S."/>
            <person name="Rancon A."/>
            <person name="Drula E."/>
            <person name="Hage H."/>
            <person name="Chaduli D."/>
            <person name="Favel A."/>
            <person name="Grisel S."/>
            <person name="Henrissat B."/>
            <person name="Herpoel-Gimbert I."/>
            <person name="Ruiz-Duenas F.J."/>
            <person name="Chevret D."/>
            <person name="Hainaut M."/>
            <person name="Lin J."/>
            <person name="Wang M."/>
            <person name="Pangilinan J."/>
            <person name="Lipzen A."/>
            <person name="Lesage-Meessen L."/>
            <person name="Navarro D."/>
            <person name="Riley R."/>
            <person name="Grigoriev I.V."/>
            <person name="Zhou S."/>
            <person name="Raouche S."/>
            <person name="Rosso M.N."/>
        </authorList>
    </citation>
    <scope>NUCLEOTIDE SEQUENCE [LARGE SCALE GENOMIC DNA]</scope>
    <source>
        <strain evidence="1 2">BRFM 1820</strain>
    </source>
</reference>
<gene>
    <name evidence="1" type="ORF">OH76DRAFT_1502643</name>
</gene>
<evidence type="ECO:0000313" key="1">
    <source>
        <dbReference type="EMBL" id="RDX41234.1"/>
    </source>
</evidence>
<protein>
    <submittedName>
        <fullName evidence="1">Uncharacterized protein</fullName>
    </submittedName>
</protein>
<proteinExistence type="predicted"/>
<dbReference type="OrthoDB" id="2803094at2759"/>
<accession>A0A371CLS7</accession>
<name>A0A371CLS7_9APHY</name>
<dbReference type="Proteomes" id="UP000256964">
    <property type="component" value="Unassembled WGS sequence"/>
</dbReference>
<dbReference type="AlphaFoldDB" id="A0A371CLS7"/>
<sequence length="354" mass="39324">MARPLNVSYTKLVEKAETLYDLLRAALPPLGQPYKESALDNMKETTKHELGVKPKLEIVAYCPTLFQTLLELATAKAQTMHTLWERPADFFFAAHATPGVAASLHPSTIYDEEDVRRYCRYTIINPALLGFHALTKNNLVIPTETVYPYVASGTHYEIIPDDTIIVEEGNKGVEGRPHIVGTIEYKAPHVHKIAAFHNIMIPPDADVGVRAMRFIWPTKPSQVSSTEHIQTRMIIQAWAQMCNRSCNYAIHSCGEYTILFIKNGNTLYMSQKYGRQSQTALAVFGLLLLAVGNSRDLGEAAITPEQLDLPNWQAKVAAEKLLWPEEVRKATAATAVGVYHGYSVFAIASAAQLT</sequence>
<keyword evidence="2" id="KW-1185">Reference proteome</keyword>
<evidence type="ECO:0000313" key="2">
    <source>
        <dbReference type="Proteomes" id="UP000256964"/>
    </source>
</evidence>
<dbReference type="STRING" id="139420.A0A371CLS7"/>
<organism evidence="1 2">
    <name type="scientific">Lentinus brumalis</name>
    <dbReference type="NCBI Taxonomy" id="2498619"/>
    <lineage>
        <taxon>Eukaryota</taxon>
        <taxon>Fungi</taxon>
        <taxon>Dikarya</taxon>
        <taxon>Basidiomycota</taxon>
        <taxon>Agaricomycotina</taxon>
        <taxon>Agaricomycetes</taxon>
        <taxon>Polyporales</taxon>
        <taxon>Polyporaceae</taxon>
        <taxon>Lentinus</taxon>
    </lineage>
</organism>
<dbReference type="EMBL" id="KZ857518">
    <property type="protein sequence ID" value="RDX41234.1"/>
    <property type="molecule type" value="Genomic_DNA"/>
</dbReference>